<dbReference type="Pfam" id="PF03007">
    <property type="entry name" value="WS_DGAT_cat"/>
    <property type="match status" value="1"/>
</dbReference>
<name>A0A6N8DLD8_RHOAC</name>
<organism evidence="14 15">
    <name type="scientific">Rhodoblastus acidophilus</name>
    <name type="common">Rhodopseudomonas acidophila</name>
    <dbReference type="NCBI Taxonomy" id="1074"/>
    <lineage>
        <taxon>Bacteria</taxon>
        <taxon>Pseudomonadati</taxon>
        <taxon>Pseudomonadota</taxon>
        <taxon>Alphaproteobacteria</taxon>
        <taxon>Hyphomicrobiales</taxon>
        <taxon>Rhodoblastaceae</taxon>
        <taxon>Rhodoblastus</taxon>
    </lineage>
</organism>
<keyword evidence="6 14" id="KW-0808">Transferase</keyword>
<keyword evidence="7" id="KW-0319">Glycerol metabolism</keyword>
<dbReference type="PANTHER" id="PTHR31650">
    <property type="entry name" value="O-ACYLTRANSFERASE (WSD1-LIKE) FAMILY PROTEIN"/>
    <property type="match status" value="1"/>
</dbReference>
<dbReference type="Proteomes" id="UP000439113">
    <property type="component" value="Unassembled WGS sequence"/>
</dbReference>
<evidence type="ECO:0000259" key="12">
    <source>
        <dbReference type="Pfam" id="PF03007"/>
    </source>
</evidence>
<dbReference type="GO" id="GO:0004144">
    <property type="term" value="F:diacylglycerol O-acyltransferase activity"/>
    <property type="evidence" value="ECO:0007669"/>
    <property type="project" value="UniProtKB-EC"/>
</dbReference>
<dbReference type="GO" id="GO:0006071">
    <property type="term" value="P:glycerol metabolic process"/>
    <property type="evidence" value="ECO:0007669"/>
    <property type="project" value="UniProtKB-KW"/>
</dbReference>
<dbReference type="InterPro" id="IPR004255">
    <property type="entry name" value="O-acyltransferase_WSD1_N"/>
</dbReference>
<evidence type="ECO:0000256" key="5">
    <source>
        <dbReference type="ARBA" id="ARBA00022516"/>
    </source>
</evidence>
<dbReference type="Gene3D" id="3.30.559.10">
    <property type="entry name" value="Chloramphenicol acetyltransferase-like domain"/>
    <property type="match status" value="1"/>
</dbReference>
<dbReference type="GO" id="GO:0019432">
    <property type="term" value="P:triglyceride biosynthetic process"/>
    <property type="evidence" value="ECO:0007669"/>
    <property type="project" value="UniProtKB-UniPathway"/>
</dbReference>
<keyword evidence="8" id="KW-0443">Lipid metabolism</keyword>
<dbReference type="PANTHER" id="PTHR31650:SF1">
    <property type="entry name" value="WAX ESTER SYNTHASE_DIACYLGLYCEROL ACYLTRANSFERASE 4-RELATED"/>
    <property type="match status" value="1"/>
</dbReference>
<comment type="caution">
    <text evidence="14">The sequence shown here is derived from an EMBL/GenBank/DDBJ whole genome shotgun (WGS) entry which is preliminary data.</text>
</comment>
<evidence type="ECO:0000256" key="9">
    <source>
        <dbReference type="ARBA" id="ARBA00023315"/>
    </source>
</evidence>
<comment type="catalytic activity">
    <reaction evidence="10">
        <text>an acyl-CoA + a 1,2-diacyl-sn-glycerol = a triacyl-sn-glycerol + CoA</text>
        <dbReference type="Rhea" id="RHEA:10868"/>
        <dbReference type="ChEBI" id="CHEBI:17815"/>
        <dbReference type="ChEBI" id="CHEBI:57287"/>
        <dbReference type="ChEBI" id="CHEBI:58342"/>
        <dbReference type="ChEBI" id="CHEBI:64615"/>
        <dbReference type="EC" id="2.3.1.20"/>
    </reaction>
</comment>
<dbReference type="NCBIfam" id="TIGR02946">
    <property type="entry name" value="acyl_WS_DGAT"/>
    <property type="match status" value="1"/>
</dbReference>
<dbReference type="InterPro" id="IPR045034">
    <property type="entry name" value="O-acyltransferase_WSD1-like"/>
</dbReference>
<dbReference type="EC" id="2.3.1.20" evidence="4"/>
<dbReference type="InterPro" id="IPR014292">
    <property type="entry name" value="Acyl_transf_WS/DGAT"/>
</dbReference>
<keyword evidence="9 14" id="KW-0012">Acyltransferase</keyword>
<evidence type="ECO:0000256" key="6">
    <source>
        <dbReference type="ARBA" id="ARBA00022679"/>
    </source>
</evidence>
<reference evidence="14 15" key="1">
    <citation type="submission" date="2019-11" db="EMBL/GenBank/DDBJ databases">
        <title>Whole-genome sequence of a Rhodoblastus acidophilus DSM 142.</title>
        <authorList>
            <person name="Kyndt J.A."/>
            <person name="Meyer T.E."/>
        </authorList>
    </citation>
    <scope>NUCLEOTIDE SEQUENCE [LARGE SCALE GENOMIC DNA]</scope>
    <source>
        <strain evidence="14 15">DSM 142</strain>
    </source>
</reference>
<keyword evidence="5" id="KW-0444">Lipid biosynthesis</keyword>
<dbReference type="AlphaFoldDB" id="A0A6N8DLD8"/>
<proteinExistence type="inferred from homology"/>
<dbReference type="RefSeq" id="WP_155444693.1">
    <property type="nucleotide sequence ID" value="NZ_JAOQNR010000002.1"/>
</dbReference>
<protein>
    <recommendedName>
        <fullName evidence="4">diacylglycerol O-acyltransferase</fullName>
        <ecNumber evidence="4">2.3.1.20</ecNumber>
    </recommendedName>
</protein>
<evidence type="ECO:0000313" key="14">
    <source>
        <dbReference type="EMBL" id="MTV30033.1"/>
    </source>
</evidence>
<dbReference type="EMBL" id="WNKS01000002">
    <property type="protein sequence ID" value="MTV30033.1"/>
    <property type="molecule type" value="Genomic_DNA"/>
</dbReference>
<dbReference type="InterPro" id="IPR009721">
    <property type="entry name" value="O-acyltransferase_WSD1_C"/>
</dbReference>
<comment type="similarity">
    <text evidence="3">Belongs to the long-chain O-acyltransferase family.</text>
</comment>
<evidence type="ECO:0000256" key="2">
    <source>
        <dbReference type="ARBA" id="ARBA00005189"/>
    </source>
</evidence>
<evidence type="ECO:0000256" key="8">
    <source>
        <dbReference type="ARBA" id="ARBA00023098"/>
    </source>
</evidence>
<dbReference type="OrthoDB" id="7440981at2"/>
<sequence length="518" mass="57485">MSGHTRMAPVDVTWLRMDRPNNHMVIVGVIVLREPVDLDRIERTLEARLLAHDRFRRKIEEHGGTYYWREDARFDAKRHLRRARLPGEAGKAELQRFVSELAVRPLDPRHPLWQIHIVEGYEEGVALVLRIHHAIGDGAAMMRVLLDLADEDPDAPLHGVEWADASEESEHPFRPPWDVLAPLIEKVEGGVKASTDAARTALGLVRNPSDTRKLLRDGANVAAELAWLLMMPMDSPTRLKGELCGEKMVAWSAPIPLPEVKAVGHALGCTVNDMLLSSFAGALKTYLESKGDPTEGVEVRALAPIDLRPPGRAKTLGNQFGIIAVELPVGMANPLARLEEVRRRMLALKRSYEPVVTLGLVTALGYGPKLVQDRLFDLLLSRATAVMTNVPGPQRPLYLGGAAIDQIMFWVPQSGEIGMGVSLLSFNNRVQLGLITDAALVCNPDEIIEHFQPEFEQLLYHALLHCGHEDAPPPRRAPKPKQNTRKQKPAVLRVNEVAVDPPPTRPRRRARAKAPEAV</sequence>
<comment type="pathway">
    <text evidence="1">Glycerolipid metabolism; triacylglycerol biosynthesis.</text>
</comment>
<evidence type="ECO:0000256" key="4">
    <source>
        <dbReference type="ARBA" id="ARBA00013244"/>
    </source>
</evidence>
<gene>
    <name evidence="14" type="ORF">GJ654_03385</name>
</gene>
<evidence type="ECO:0000256" key="1">
    <source>
        <dbReference type="ARBA" id="ARBA00004771"/>
    </source>
</evidence>
<dbReference type="SUPFAM" id="SSF52777">
    <property type="entry name" value="CoA-dependent acyltransferases"/>
    <property type="match status" value="2"/>
</dbReference>
<evidence type="ECO:0000256" key="10">
    <source>
        <dbReference type="ARBA" id="ARBA00048109"/>
    </source>
</evidence>
<evidence type="ECO:0000256" key="3">
    <source>
        <dbReference type="ARBA" id="ARBA00009587"/>
    </source>
</evidence>
<feature type="domain" description="O-acyltransferase WSD1-like N-terminal" evidence="12">
    <location>
        <begin position="7"/>
        <end position="274"/>
    </location>
</feature>
<dbReference type="InterPro" id="IPR023213">
    <property type="entry name" value="CAT-like_dom_sf"/>
</dbReference>
<feature type="compositionally biased region" description="Basic residues" evidence="11">
    <location>
        <begin position="476"/>
        <end position="488"/>
    </location>
</feature>
<feature type="region of interest" description="Disordered" evidence="11">
    <location>
        <begin position="470"/>
        <end position="518"/>
    </location>
</feature>
<comment type="pathway">
    <text evidence="2">Lipid metabolism.</text>
</comment>
<dbReference type="Pfam" id="PF06974">
    <property type="entry name" value="WS_DGAT_C"/>
    <property type="match status" value="1"/>
</dbReference>
<evidence type="ECO:0000256" key="7">
    <source>
        <dbReference type="ARBA" id="ARBA00022798"/>
    </source>
</evidence>
<feature type="domain" description="O-acyltransferase WSD1 C-terminal" evidence="13">
    <location>
        <begin position="317"/>
        <end position="458"/>
    </location>
</feature>
<evidence type="ECO:0000259" key="13">
    <source>
        <dbReference type="Pfam" id="PF06974"/>
    </source>
</evidence>
<evidence type="ECO:0000313" key="15">
    <source>
        <dbReference type="Proteomes" id="UP000439113"/>
    </source>
</evidence>
<accession>A0A6N8DLD8</accession>
<dbReference type="UniPathway" id="UPA00282"/>
<evidence type="ECO:0000256" key="11">
    <source>
        <dbReference type="SAM" id="MobiDB-lite"/>
    </source>
</evidence>
<dbReference type="GO" id="GO:0005886">
    <property type="term" value="C:plasma membrane"/>
    <property type="evidence" value="ECO:0007669"/>
    <property type="project" value="TreeGrafter"/>
</dbReference>